<dbReference type="InterPro" id="IPR016169">
    <property type="entry name" value="FAD-bd_PCMH_sub2"/>
</dbReference>
<keyword evidence="2" id="KW-0274">FAD</keyword>
<dbReference type="Proteomes" id="UP001499974">
    <property type="component" value="Unassembled WGS sequence"/>
</dbReference>
<evidence type="ECO:0000256" key="3">
    <source>
        <dbReference type="ARBA" id="ARBA00023002"/>
    </source>
</evidence>
<accession>A0ABP8X6G8</accession>
<dbReference type="SMART" id="SM01092">
    <property type="entry name" value="CO_deh_flav_C"/>
    <property type="match status" value="1"/>
</dbReference>
<dbReference type="InterPro" id="IPR036318">
    <property type="entry name" value="FAD-bd_PCMH-like_sf"/>
</dbReference>
<dbReference type="Pfam" id="PF03450">
    <property type="entry name" value="CO_deh_flav_C"/>
    <property type="match status" value="1"/>
</dbReference>
<dbReference type="InterPro" id="IPR036683">
    <property type="entry name" value="CO_DH_flav_C_dom_sf"/>
</dbReference>
<dbReference type="InterPro" id="IPR051312">
    <property type="entry name" value="Diverse_Substr_Oxidored"/>
</dbReference>
<dbReference type="Gene3D" id="3.30.465.10">
    <property type="match status" value="1"/>
</dbReference>
<name>A0ABP8X6G8_9ACTN</name>
<reference evidence="6" key="1">
    <citation type="journal article" date="2019" name="Int. J. Syst. Evol. Microbiol.">
        <title>The Global Catalogue of Microorganisms (GCM) 10K type strain sequencing project: providing services to taxonomists for standard genome sequencing and annotation.</title>
        <authorList>
            <consortium name="The Broad Institute Genomics Platform"/>
            <consortium name="The Broad Institute Genome Sequencing Center for Infectious Disease"/>
            <person name="Wu L."/>
            <person name="Ma J."/>
        </authorList>
    </citation>
    <scope>NUCLEOTIDE SEQUENCE [LARGE SCALE GENOMIC DNA]</scope>
    <source>
        <strain evidence="6">JCM 18531</strain>
    </source>
</reference>
<dbReference type="InterPro" id="IPR002346">
    <property type="entry name" value="Mopterin_DH_FAD-bd"/>
</dbReference>
<organism evidence="5 6">
    <name type="scientific">Nocardioides conyzicola</name>
    <dbReference type="NCBI Taxonomy" id="1651781"/>
    <lineage>
        <taxon>Bacteria</taxon>
        <taxon>Bacillati</taxon>
        <taxon>Actinomycetota</taxon>
        <taxon>Actinomycetes</taxon>
        <taxon>Propionibacteriales</taxon>
        <taxon>Nocardioidaceae</taxon>
        <taxon>Nocardioides</taxon>
    </lineage>
</organism>
<sequence length="291" mass="30711">MLAGPAIGASDFTYHRARTVDEVDDLVARYGGEVRVIAGGTDLLVQIRAGLRAPAHVVDIADLGELAGIDLVDGRLVVGASASLWRLSQDPVVAARFRALREAALCVGSLQIQSRATLVGNACNASPAADTSPTLLVYDAVVGVRSPGGRREVPMEQFWTGPRTTALGVGEWVEYIALVDPGKHGSTYEKLGRTRGVDLALVGIACVVRDGDVRVACASLGPTAQRLGTVSEVLTTDGSPANDVLDEALAADVTPISDIRASARYRLAMARVCVRRAYQRAAARNQEDPRD</sequence>
<dbReference type="EMBL" id="BAABKM010000002">
    <property type="protein sequence ID" value="GAA4699545.1"/>
    <property type="molecule type" value="Genomic_DNA"/>
</dbReference>
<proteinExistence type="predicted"/>
<keyword evidence="1" id="KW-0285">Flavoprotein</keyword>
<feature type="domain" description="FAD-binding PCMH-type" evidence="4">
    <location>
        <begin position="7"/>
        <end position="183"/>
    </location>
</feature>
<dbReference type="InterPro" id="IPR016167">
    <property type="entry name" value="FAD-bd_PCMH_sub1"/>
</dbReference>
<dbReference type="Gene3D" id="3.30.43.10">
    <property type="entry name" value="Uridine Diphospho-n-acetylenolpyruvylglucosamine Reductase, domain 2"/>
    <property type="match status" value="1"/>
</dbReference>
<dbReference type="SUPFAM" id="SSF56176">
    <property type="entry name" value="FAD-binding/transporter-associated domain-like"/>
    <property type="match status" value="1"/>
</dbReference>
<protein>
    <submittedName>
        <fullName evidence="5">Xanthine dehydrogenase family protein subunit M</fullName>
    </submittedName>
</protein>
<dbReference type="SUPFAM" id="SSF55447">
    <property type="entry name" value="CO dehydrogenase flavoprotein C-terminal domain-like"/>
    <property type="match status" value="1"/>
</dbReference>
<dbReference type="InterPro" id="IPR005107">
    <property type="entry name" value="CO_DH_flav_C"/>
</dbReference>
<dbReference type="InterPro" id="IPR016166">
    <property type="entry name" value="FAD-bd_PCMH"/>
</dbReference>
<dbReference type="PROSITE" id="PS51387">
    <property type="entry name" value="FAD_PCMH"/>
    <property type="match status" value="1"/>
</dbReference>
<comment type="caution">
    <text evidence="5">The sequence shown here is derived from an EMBL/GenBank/DDBJ whole genome shotgun (WGS) entry which is preliminary data.</text>
</comment>
<keyword evidence="6" id="KW-1185">Reference proteome</keyword>
<dbReference type="PANTHER" id="PTHR42659:SF2">
    <property type="entry name" value="XANTHINE DEHYDROGENASE SUBUNIT C-RELATED"/>
    <property type="match status" value="1"/>
</dbReference>
<evidence type="ECO:0000256" key="1">
    <source>
        <dbReference type="ARBA" id="ARBA00022630"/>
    </source>
</evidence>
<evidence type="ECO:0000259" key="4">
    <source>
        <dbReference type="PROSITE" id="PS51387"/>
    </source>
</evidence>
<dbReference type="PANTHER" id="PTHR42659">
    <property type="entry name" value="XANTHINE DEHYDROGENASE SUBUNIT C-RELATED"/>
    <property type="match status" value="1"/>
</dbReference>
<evidence type="ECO:0000256" key="2">
    <source>
        <dbReference type="ARBA" id="ARBA00022827"/>
    </source>
</evidence>
<dbReference type="RefSeq" id="WP_345520606.1">
    <property type="nucleotide sequence ID" value="NZ_BAABKM010000002.1"/>
</dbReference>
<dbReference type="Pfam" id="PF00941">
    <property type="entry name" value="FAD_binding_5"/>
    <property type="match status" value="1"/>
</dbReference>
<gene>
    <name evidence="5" type="ORF">GCM10023349_14820</name>
</gene>
<keyword evidence="3" id="KW-0560">Oxidoreductase</keyword>
<evidence type="ECO:0000313" key="6">
    <source>
        <dbReference type="Proteomes" id="UP001499974"/>
    </source>
</evidence>
<dbReference type="Gene3D" id="3.30.390.50">
    <property type="entry name" value="CO dehydrogenase flavoprotein, C-terminal domain"/>
    <property type="match status" value="1"/>
</dbReference>
<evidence type="ECO:0000313" key="5">
    <source>
        <dbReference type="EMBL" id="GAA4699545.1"/>
    </source>
</evidence>